<evidence type="ECO:0000313" key="3">
    <source>
        <dbReference type="Proteomes" id="UP000697995"/>
    </source>
</evidence>
<dbReference type="RefSeq" id="WP_133220032.1">
    <property type="nucleotide sequence ID" value="NZ_NRSG01000057.1"/>
</dbReference>
<feature type="transmembrane region" description="Helical" evidence="1">
    <location>
        <begin position="96"/>
        <end position="114"/>
    </location>
</feature>
<feature type="transmembrane region" description="Helical" evidence="1">
    <location>
        <begin position="67"/>
        <end position="90"/>
    </location>
</feature>
<reference evidence="2 3" key="1">
    <citation type="journal article" date="2020" name="Microorganisms">
        <title>Osmotic Adaptation and Compatible Solute Biosynthesis of Phototrophic Bacteria as Revealed from Genome Analyses.</title>
        <authorList>
            <person name="Imhoff J.F."/>
            <person name="Rahn T."/>
            <person name="Kunzel S."/>
            <person name="Keller A."/>
            <person name="Neulinger S.C."/>
        </authorList>
    </citation>
    <scope>NUCLEOTIDE SEQUENCE [LARGE SCALE GENOMIC DNA]</scope>
    <source>
        <strain evidence="2 3">DSM 15382</strain>
    </source>
</reference>
<dbReference type="EMBL" id="NRSG01000057">
    <property type="protein sequence ID" value="MBK1658568.1"/>
    <property type="molecule type" value="Genomic_DNA"/>
</dbReference>
<comment type="caution">
    <text evidence="2">The sequence shown here is derived from an EMBL/GenBank/DDBJ whole genome shotgun (WGS) entry which is preliminary data.</text>
</comment>
<keyword evidence="1" id="KW-1133">Transmembrane helix</keyword>
<accession>A0ABS1CVM2</accession>
<keyword evidence="1" id="KW-0812">Transmembrane</keyword>
<dbReference type="Proteomes" id="UP000697995">
    <property type="component" value="Unassembled WGS sequence"/>
</dbReference>
<name>A0ABS1CVM2_9PROT</name>
<evidence type="ECO:0000256" key="1">
    <source>
        <dbReference type="SAM" id="Phobius"/>
    </source>
</evidence>
<feature type="transmembrane region" description="Helical" evidence="1">
    <location>
        <begin position="37"/>
        <end position="55"/>
    </location>
</feature>
<sequence>MRIPPLLFGCIGFGAVFAAFAVPLLEALPDGGTAAALRLAGLALLALATGVWLAARGGPVPRGATVTVLVLELAWVGASLALLLGLGPALSTPGCALAGFGLALAAGFLLLEALPPRRTRP</sequence>
<gene>
    <name evidence="2" type="ORF">CKO45_10025</name>
</gene>
<organism evidence="2 3">
    <name type="scientific">Paracraurococcus ruber</name>
    <dbReference type="NCBI Taxonomy" id="77675"/>
    <lineage>
        <taxon>Bacteria</taxon>
        <taxon>Pseudomonadati</taxon>
        <taxon>Pseudomonadota</taxon>
        <taxon>Alphaproteobacteria</taxon>
        <taxon>Acetobacterales</taxon>
        <taxon>Roseomonadaceae</taxon>
        <taxon>Paracraurococcus</taxon>
    </lineage>
</organism>
<keyword evidence="3" id="KW-1185">Reference proteome</keyword>
<proteinExistence type="predicted"/>
<protein>
    <submittedName>
        <fullName evidence="2">Uncharacterized protein</fullName>
    </submittedName>
</protein>
<evidence type="ECO:0000313" key="2">
    <source>
        <dbReference type="EMBL" id="MBK1658568.1"/>
    </source>
</evidence>
<keyword evidence="1" id="KW-0472">Membrane</keyword>